<dbReference type="KEGG" id="sflv:IC614_07230"/>
<name>A0A7T2GHU9_9SPHN</name>
<gene>
    <name evidence="14" type="primary">sdhC</name>
    <name evidence="14" type="ORF">IC614_07230</name>
</gene>
<dbReference type="GO" id="GO:0006099">
    <property type="term" value="P:tricarboxylic acid cycle"/>
    <property type="evidence" value="ECO:0007669"/>
    <property type="project" value="InterPro"/>
</dbReference>
<dbReference type="GO" id="GO:0009055">
    <property type="term" value="F:electron transfer activity"/>
    <property type="evidence" value="ECO:0007669"/>
    <property type="project" value="InterPro"/>
</dbReference>
<dbReference type="EMBL" id="CP065592">
    <property type="protein sequence ID" value="QPQ54162.1"/>
    <property type="molecule type" value="Genomic_DNA"/>
</dbReference>
<dbReference type="GO" id="GO:0046872">
    <property type="term" value="F:metal ion binding"/>
    <property type="evidence" value="ECO:0007669"/>
    <property type="project" value="UniProtKB-KW"/>
</dbReference>
<dbReference type="PROSITE" id="PS01000">
    <property type="entry name" value="SDH_CYT_1"/>
    <property type="match status" value="1"/>
</dbReference>
<comment type="similarity">
    <text evidence="3">Belongs to the cytochrome b560 family.</text>
</comment>
<protein>
    <recommendedName>
        <fullName evidence="4">Succinate dehydrogenase cytochrome b556 subunit</fullName>
    </recommendedName>
</protein>
<dbReference type="Proteomes" id="UP000594873">
    <property type="component" value="Chromosome"/>
</dbReference>
<keyword evidence="6 13" id="KW-0812">Transmembrane</keyword>
<evidence type="ECO:0000256" key="4">
    <source>
        <dbReference type="ARBA" id="ARBA00020076"/>
    </source>
</evidence>
<keyword evidence="9 12" id="KW-0408">Iron</keyword>
<evidence type="ECO:0000256" key="3">
    <source>
        <dbReference type="ARBA" id="ARBA00007244"/>
    </source>
</evidence>
<dbReference type="Gene3D" id="1.20.1300.10">
    <property type="entry name" value="Fumarate reductase/succinate dehydrogenase, transmembrane subunit"/>
    <property type="match status" value="1"/>
</dbReference>
<keyword evidence="15" id="KW-1185">Reference proteome</keyword>
<dbReference type="InterPro" id="IPR018495">
    <property type="entry name" value="Succ_DH_cyt_bsu_CS"/>
</dbReference>
<evidence type="ECO:0000313" key="15">
    <source>
        <dbReference type="Proteomes" id="UP000594873"/>
    </source>
</evidence>
<keyword evidence="8 13" id="KW-1133">Transmembrane helix</keyword>
<dbReference type="Pfam" id="PF01127">
    <property type="entry name" value="Sdh_cyt"/>
    <property type="match status" value="1"/>
</dbReference>
<evidence type="ECO:0000256" key="8">
    <source>
        <dbReference type="ARBA" id="ARBA00022989"/>
    </source>
</evidence>
<dbReference type="PROSITE" id="PS01001">
    <property type="entry name" value="SDH_CYT_2"/>
    <property type="match status" value="1"/>
</dbReference>
<evidence type="ECO:0000256" key="2">
    <source>
        <dbReference type="ARBA" id="ARBA00004141"/>
    </source>
</evidence>
<evidence type="ECO:0000256" key="1">
    <source>
        <dbReference type="ARBA" id="ARBA00004050"/>
    </source>
</evidence>
<feature type="binding site" description="axial binding residue" evidence="12">
    <location>
        <position position="87"/>
    </location>
    <ligand>
        <name>heme</name>
        <dbReference type="ChEBI" id="CHEBI:30413"/>
        <note>ligand shared with second transmembrane subunit</note>
    </ligand>
    <ligandPart>
        <name>Fe</name>
        <dbReference type="ChEBI" id="CHEBI:18248"/>
    </ligandPart>
</feature>
<dbReference type="InterPro" id="IPR000701">
    <property type="entry name" value="SuccDH_FuR_B_TM-su"/>
</dbReference>
<dbReference type="GO" id="GO:0016020">
    <property type="term" value="C:membrane"/>
    <property type="evidence" value="ECO:0007669"/>
    <property type="project" value="UniProtKB-SubCell"/>
</dbReference>
<dbReference type="PANTHER" id="PTHR10978">
    <property type="entry name" value="SUCCINATE DEHYDROGENASE CYTOCHROME B560 SUBUNIT"/>
    <property type="match status" value="1"/>
</dbReference>
<evidence type="ECO:0000256" key="9">
    <source>
        <dbReference type="ARBA" id="ARBA00023004"/>
    </source>
</evidence>
<dbReference type="InterPro" id="IPR014314">
    <property type="entry name" value="Succ_DH_cytb556"/>
</dbReference>
<organism evidence="14 15">
    <name type="scientific">Allosphingosinicella flava</name>
    <dbReference type="NCBI Taxonomy" id="2771430"/>
    <lineage>
        <taxon>Bacteria</taxon>
        <taxon>Pseudomonadati</taxon>
        <taxon>Pseudomonadota</taxon>
        <taxon>Alphaproteobacteria</taxon>
        <taxon>Sphingomonadales</taxon>
        <taxon>Sphingomonadaceae</taxon>
        <taxon>Allosphingosinicella</taxon>
    </lineage>
</organism>
<dbReference type="AlphaFoldDB" id="A0A7T2GHU9"/>
<evidence type="ECO:0000256" key="12">
    <source>
        <dbReference type="PIRSR" id="PIRSR000178-1"/>
    </source>
</evidence>
<accession>A0A7T2GHU9</accession>
<dbReference type="CDD" id="cd03499">
    <property type="entry name" value="SQR_TypeC_SdhC"/>
    <property type="match status" value="1"/>
</dbReference>
<sequence>MSRNSTRPLSPHLTIWKWGPHMLVSILHRVTGSGLSIVGGLALAWWLAAAASGEEAYGKFTAFLTEGWGLWLGLIVGIGLTWALFQHTFSGLRHLVMDIGAGFELKANKFWAQMTIVGSVLATALLWFYILEVK</sequence>
<dbReference type="InterPro" id="IPR034804">
    <property type="entry name" value="SQR/QFR_C/D"/>
</dbReference>
<comment type="function">
    <text evidence="1">Membrane-anchoring subunit of succinate dehydrogenase (SDH).</text>
</comment>
<comment type="cofactor">
    <cofactor evidence="12">
        <name>heme</name>
        <dbReference type="ChEBI" id="CHEBI:30413"/>
    </cofactor>
    <text evidence="12">The heme is bound between the two transmembrane subunits.</text>
</comment>
<keyword evidence="7 12" id="KW-0479">Metal-binding</keyword>
<dbReference type="SUPFAM" id="SSF81343">
    <property type="entry name" value="Fumarate reductase respiratory complex transmembrane subunits"/>
    <property type="match status" value="1"/>
</dbReference>
<comment type="subcellular location">
    <subcellularLocation>
        <location evidence="2">Membrane</location>
        <topology evidence="2">Multi-pass membrane protein</topology>
    </subcellularLocation>
</comment>
<keyword evidence="10 13" id="KW-0472">Membrane</keyword>
<evidence type="ECO:0000256" key="6">
    <source>
        <dbReference type="ARBA" id="ARBA00022692"/>
    </source>
</evidence>
<dbReference type="RefSeq" id="WP_200970690.1">
    <property type="nucleotide sequence ID" value="NZ_CP065592.1"/>
</dbReference>
<dbReference type="PANTHER" id="PTHR10978:SF5">
    <property type="entry name" value="SUCCINATE DEHYDROGENASE CYTOCHROME B560 SUBUNIT, MITOCHONDRIAL"/>
    <property type="match status" value="1"/>
</dbReference>
<keyword evidence="5 12" id="KW-0349">Heme</keyword>
<evidence type="ECO:0000256" key="5">
    <source>
        <dbReference type="ARBA" id="ARBA00022617"/>
    </source>
</evidence>
<dbReference type="NCBIfam" id="TIGR02970">
    <property type="entry name" value="succ_dehyd_cytB"/>
    <property type="match status" value="1"/>
</dbReference>
<reference evidence="14 15" key="1">
    <citation type="submission" date="2020-11" db="EMBL/GenBank/DDBJ databases">
        <title>Genome seq and assembly of Sphingosinicella sp.</title>
        <authorList>
            <person name="Chhetri G."/>
        </authorList>
    </citation>
    <scope>NUCLEOTIDE SEQUENCE [LARGE SCALE GENOMIC DNA]</scope>
    <source>
        <strain evidence="14 15">UDD2</strain>
    </source>
</reference>
<evidence type="ECO:0000256" key="10">
    <source>
        <dbReference type="ARBA" id="ARBA00023136"/>
    </source>
</evidence>
<feature type="transmembrane region" description="Helical" evidence="13">
    <location>
        <begin position="110"/>
        <end position="130"/>
    </location>
</feature>
<evidence type="ECO:0000256" key="11">
    <source>
        <dbReference type="ARBA" id="ARBA00025912"/>
    </source>
</evidence>
<evidence type="ECO:0000256" key="7">
    <source>
        <dbReference type="ARBA" id="ARBA00022723"/>
    </source>
</evidence>
<dbReference type="PIRSF" id="PIRSF000178">
    <property type="entry name" value="SDH_cyt_b560"/>
    <property type="match status" value="1"/>
</dbReference>
<evidence type="ECO:0000313" key="14">
    <source>
        <dbReference type="EMBL" id="QPQ54162.1"/>
    </source>
</evidence>
<proteinExistence type="inferred from homology"/>
<feature type="transmembrane region" description="Helical" evidence="13">
    <location>
        <begin position="68"/>
        <end position="89"/>
    </location>
</feature>
<evidence type="ECO:0000256" key="13">
    <source>
        <dbReference type="SAM" id="Phobius"/>
    </source>
</evidence>
<comment type="subunit">
    <text evidence="11">Part of an enzyme complex containing four subunits: a flavoprotein, an iron-sulfur protein, plus two membrane-anchoring proteins, SdhC and SdhD. The complex can form homotrimers.</text>
</comment>
<feature type="transmembrane region" description="Helical" evidence="13">
    <location>
        <begin position="26"/>
        <end position="48"/>
    </location>
</feature>